<dbReference type="KEGG" id="pco:PHACADRAFT_124702"/>
<dbReference type="GO" id="GO:0003688">
    <property type="term" value="F:DNA replication origin binding"/>
    <property type="evidence" value="ECO:0007669"/>
    <property type="project" value="TreeGrafter"/>
</dbReference>
<proteinExistence type="predicted"/>
<dbReference type="InterPro" id="IPR020796">
    <property type="entry name" value="ORC5"/>
</dbReference>
<accession>K5W2R8</accession>
<dbReference type="PANTHER" id="PTHR12705:SF0">
    <property type="entry name" value="ORIGIN RECOGNITION COMPLEX SUBUNIT 5"/>
    <property type="match status" value="1"/>
</dbReference>
<feature type="domain" description="ORC5 lid" evidence="6">
    <location>
        <begin position="225"/>
        <end position="264"/>
    </location>
</feature>
<comment type="subcellular location">
    <subcellularLocation>
        <location evidence="1">Nucleus</location>
    </subcellularLocation>
</comment>
<organism evidence="7 8">
    <name type="scientific">Phanerochaete carnosa (strain HHB-10118-sp)</name>
    <name type="common">White-rot fungus</name>
    <name type="synonym">Peniophora carnosa</name>
    <dbReference type="NCBI Taxonomy" id="650164"/>
    <lineage>
        <taxon>Eukaryota</taxon>
        <taxon>Fungi</taxon>
        <taxon>Dikarya</taxon>
        <taxon>Basidiomycota</taxon>
        <taxon>Agaricomycotina</taxon>
        <taxon>Agaricomycetes</taxon>
        <taxon>Polyporales</taxon>
        <taxon>Phanerochaetaceae</taxon>
        <taxon>Phanerochaete</taxon>
    </lineage>
</organism>
<dbReference type="GO" id="GO:0005664">
    <property type="term" value="C:nuclear origin of replication recognition complex"/>
    <property type="evidence" value="ECO:0007669"/>
    <property type="project" value="TreeGrafter"/>
</dbReference>
<gene>
    <name evidence="7" type="ORF">PHACADRAFT_124702</name>
</gene>
<dbReference type="GO" id="GO:0006270">
    <property type="term" value="P:DNA replication initiation"/>
    <property type="evidence" value="ECO:0007669"/>
    <property type="project" value="TreeGrafter"/>
</dbReference>
<evidence type="ECO:0000256" key="2">
    <source>
        <dbReference type="ARBA" id="ARBA00022705"/>
    </source>
</evidence>
<dbReference type="STRING" id="650164.K5W2R8"/>
<dbReference type="OrthoDB" id="365981at2759"/>
<keyword evidence="3" id="KW-0539">Nucleus</keyword>
<evidence type="ECO:0000313" key="8">
    <source>
        <dbReference type="Proteomes" id="UP000008370"/>
    </source>
</evidence>
<sequence length="523" mass="58077">MDDRPSQPTTSDGYVEAASQLLVLVSAHPPPFIYVHDPSTPRVATSTINSMLHNLKKEPGLNVAFAHINSITCFTPRLLYDTVLNALAGWSPTWERGCANWSGPLEGTGQRFNESFDGFTHGLRAINDAVGQGKVAAEPRLVLVFENAERLKETMPDILAPLARLAELSRIVITTIFVSEVRWEHIRPSLGAAPDPYYVDIPHPEKHMHNGLDPYTYHPIFRSLYVHFAATVHGVCAVFTTDLDDLAYIAAATWPAFIRPVIDEYRRIDILQIPEGNTIEKEVEDSLALPPEDARIRLTRLFTPSITAALEALYPRHTNAAAWATANVPPADLLLVPPHQVPPLVSRPSEDYDTERVMRQLPRMAKFILVASYLASTNPSSTDMRMFGRGPDERAKRRRKGGSPRKTSAKASAIPQRLLGPMPFPLDRMIAILGVLLEENDTDTRRPAPEYSVPGEHTEVEISRTATYAQVMELASMHLLHRTSPAERLEMSPMYKSGIGYDAALLLAKDVGIKLNDLAWDPV</sequence>
<dbReference type="Pfam" id="PF21639">
    <property type="entry name" value="ORC5_lid"/>
    <property type="match status" value="1"/>
</dbReference>
<evidence type="ECO:0008006" key="9">
    <source>
        <dbReference type="Google" id="ProtNLM"/>
    </source>
</evidence>
<evidence type="ECO:0000259" key="6">
    <source>
        <dbReference type="Pfam" id="PF21639"/>
    </source>
</evidence>
<dbReference type="InterPro" id="IPR047088">
    <property type="entry name" value="ORC5_C"/>
</dbReference>
<dbReference type="Proteomes" id="UP000008370">
    <property type="component" value="Unassembled WGS sequence"/>
</dbReference>
<evidence type="ECO:0000256" key="4">
    <source>
        <dbReference type="SAM" id="MobiDB-lite"/>
    </source>
</evidence>
<dbReference type="RefSeq" id="XP_007397917.1">
    <property type="nucleotide sequence ID" value="XM_007397855.1"/>
</dbReference>
<dbReference type="GeneID" id="18908001"/>
<feature type="region of interest" description="Disordered" evidence="4">
    <location>
        <begin position="380"/>
        <end position="414"/>
    </location>
</feature>
<dbReference type="InParanoid" id="K5W2R8"/>
<dbReference type="PANTHER" id="PTHR12705">
    <property type="entry name" value="ORIGIN RECOGNITION COMPLEX SUBUNIT 5"/>
    <property type="match status" value="1"/>
</dbReference>
<evidence type="ECO:0000259" key="5">
    <source>
        <dbReference type="Pfam" id="PF14630"/>
    </source>
</evidence>
<keyword evidence="8" id="KW-1185">Reference proteome</keyword>
<dbReference type="AlphaFoldDB" id="K5W2R8"/>
<evidence type="ECO:0000256" key="1">
    <source>
        <dbReference type="ARBA" id="ARBA00004123"/>
    </source>
</evidence>
<name>K5W2R8_PHACS</name>
<evidence type="ECO:0000256" key="3">
    <source>
        <dbReference type="ARBA" id="ARBA00023242"/>
    </source>
</evidence>
<evidence type="ECO:0000313" key="7">
    <source>
        <dbReference type="EMBL" id="EKM53224.1"/>
    </source>
</evidence>
<dbReference type="EMBL" id="JH930474">
    <property type="protein sequence ID" value="EKM53224.1"/>
    <property type="molecule type" value="Genomic_DNA"/>
</dbReference>
<keyword evidence="2" id="KW-0235">DNA replication</keyword>
<dbReference type="Pfam" id="PF14630">
    <property type="entry name" value="ORC5_C"/>
    <property type="match status" value="1"/>
</dbReference>
<dbReference type="HOGENOM" id="CLU_022443_1_0_1"/>
<reference evidence="7 8" key="1">
    <citation type="journal article" date="2012" name="BMC Genomics">
        <title>Comparative genomics of the white-rot fungi, Phanerochaete carnosa and P. chrysosporium, to elucidate the genetic basis of the distinct wood types they colonize.</title>
        <authorList>
            <person name="Suzuki H."/>
            <person name="MacDonald J."/>
            <person name="Syed K."/>
            <person name="Salamov A."/>
            <person name="Hori C."/>
            <person name="Aerts A."/>
            <person name="Henrissat B."/>
            <person name="Wiebenga A."/>
            <person name="vanKuyk P.A."/>
            <person name="Barry K."/>
            <person name="Lindquist E."/>
            <person name="LaButti K."/>
            <person name="Lapidus A."/>
            <person name="Lucas S."/>
            <person name="Coutinho P."/>
            <person name="Gong Y."/>
            <person name="Samejima M."/>
            <person name="Mahadevan R."/>
            <person name="Abou-Zaid M."/>
            <person name="de Vries R.P."/>
            <person name="Igarashi K."/>
            <person name="Yadav J.S."/>
            <person name="Grigoriev I.V."/>
            <person name="Master E.R."/>
        </authorList>
    </citation>
    <scope>NUCLEOTIDE SEQUENCE [LARGE SCALE GENOMIC DNA]</scope>
    <source>
        <strain evidence="7 8">HHB-10118-sp</strain>
    </source>
</reference>
<protein>
    <recommendedName>
        <fullName evidence="9">Origin recognition complex subunit 5</fullName>
    </recommendedName>
</protein>
<dbReference type="InterPro" id="IPR048866">
    <property type="entry name" value="ORC5_lid"/>
</dbReference>
<feature type="domain" description="Origin recognition complex subunit 5 C-terminal" evidence="5">
    <location>
        <begin position="361"/>
        <end position="517"/>
    </location>
</feature>